<dbReference type="InterPro" id="IPR041369">
    <property type="entry name" value="TrmO_C"/>
</dbReference>
<gene>
    <name evidence="4" type="ORF">DPPLL_34330</name>
</gene>
<proteinExistence type="inferred from homology"/>
<dbReference type="InterPro" id="IPR023370">
    <property type="entry name" value="TrmO-like_N"/>
</dbReference>
<keyword evidence="5" id="KW-1185">Reference proteome</keyword>
<dbReference type="CDD" id="cd09281">
    <property type="entry name" value="UPF0066"/>
    <property type="match status" value="1"/>
</dbReference>
<name>A0ABN6MBX2_9BACT</name>
<dbReference type="Pfam" id="PF18389">
    <property type="entry name" value="TrmO_C"/>
    <property type="match status" value="1"/>
</dbReference>
<dbReference type="InterPro" id="IPR036413">
    <property type="entry name" value="YaeB-like_sf"/>
</dbReference>
<dbReference type="InterPro" id="IPR036414">
    <property type="entry name" value="YaeB_N_sf"/>
</dbReference>
<dbReference type="PROSITE" id="PS01318">
    <property type="entry name" value="TSAA_1"/>
    <property type="match status" value="1"/>
</dbReference>
<organism evidence="4 5">
    <name type="scientific">Desulfofustis limnaeus</name>
    <dbReference type="NCBI Taxonomy" id="2740163"/>
    <lineage>
        <taxon>Bacteria</taxon>
        <taxon>Pseudomonadati</taxon>
        <taxon>Thermodesulfobacteriota</taxon>
        <taxon>Desulfobulbia</taxon>
        <taxon>Desulfobulbales</taxon>
        <taxon>Desulfocapsaceae</taxon>
        <taxon>Desulfofustis</taxon>
    </lineage>
</organism>
<dbReference type="RefSeq" id="WP_284152394.1">
    <property type="nucleotide sequence ID" value="NZ_AP025516.1"/>
</dbReference>
<dbReference type="PROSITE" id="PS51668">
    <property type="entry name" value="TSAA_2"/>
    <property type="match status" value="1"/>
</dbReference>
<evidence type="ECO:0000256" key="1">
    <source>
        <dbReference type="ARBA" id="ARBA00022691"/>
    </source>
</evidence>
<evidence type="ECO:0000256" key="2">
    <source>
        <dbReference type="ARBA" id="ARBA00033753"/>
    </source>
</evidence>
<accession>A0ABN6MBX2</accession>
<comment type="similarity">
    <text evidence="2">Belongs to the tRNA methyltransferase O family.</text>
</comment>
<dbReference type="Pfam" id="PF01980">
    <property type="entry name" value="TrmO_N"/>
    <property type="match status" value="1"/>
</dbReference>
<dbReference type="Proteomes" id="UP000830055">
    <property type="component" value="Chromosome"/>
</dbReference>
<dbReference type="PANTHER" id="PTHR12818:SF0">
    <property type="entry name" value="TRNA (ADENINE(37)-N6)-METHYLTRANSFERASE"/>
    <property type="match status" value="1"/>
</dbReference>
<evidence type="ECO:0000259" key="3">
    <source>
        <dbReference type="PROSITE" id="PS51668"/>
    </source>
</evidence>
<dbReference type="NCBIfam" id="TIGR00104">
    <property type="entry name" value="tRNA_TsaA"/>
    <property type="match status" value="1"/>
</dbReference>
<evidence type="ECO:0000313" key="5">
    <source>
        <dbReference type="Proteomes" id="UP000830055"/>
    </source>
</evidence>
<dbReference type="SUPFAM" id="SSF118196">
    <property type="entry name" value="YaeB-like"/>
    <property type="match status" value="1"/>
</dbReference>
<keyword evidence="1" id="KW-0949">S-adenosyl-L-methionine</keyword>
<evidence type="ECO:0000313" key="4">
    <source>
        <dbReference type="EMBL" id="BDD89068.1"/>
    </source>
</evidence>
<dbReference type="EMBL" id="AP025516">
    <property type="protein sequence ID" value="BDD89068.1"/>
    <property type="molecule type" value="Genomic_DNA"/>
</dbReference>
<dbReference type="Gene3D" id="2.40.30.70">
    <property type="entry name" value="YaeB-like"/>
    <property type="match status" value="1"/>
</dbReference>
<dbReference type="InterPro" id="IPR023368">
    <property type="entry name" value="UPF0066_cons_site"/>
</dbReference>
<reference evidence="4 5" key="1">
    <citation type="submission" date="2022-01" db="EMBL/GenBank/DDBJ databases">
        <title>Desulfofustis limnae sp. nov., a novel mesophilic sulfate-reducing bacterium isolated from marsh soil.</title>
        <authorList>
            <person name="Watanabe M."/>
            <person name="Takahashi A."/>
            <person name="Kojima H."/>
            <person name="Fukui M."/>
        </authorList>
    </citation>
    <scope>NUCLEOTIDE SEQUENCE [LARGE SCALE GENOMIC DNA]</scope>
    <source>
        <strain evidence="4 5">PPLL</strain>
    </source>
</reference>
<feature type="domain" description="TsaA-like" evidence="3">
    <location>
        <begin position="6"/>
        <end position="147"/>
    </location>
</feature>
<protein>
    <submittedName>
        <fullName evidence="4">tRNA (N6-threonylcarbamoyladenosine(37)-N6)-methyltransferase TrmO</fullName>
    </submittedName>
</protein>
<dbReference type="InterPro" id="IPR040372">
    <property type="entry name" value="YaeB-like"/>
</dbReference>
<sequence>MAGDGLQIVGRIRSCFPENFGVPRQAGLVPTAIAELRFTREFSRKELVRGLEQFSHVWLLFLFHQALAEGWQPTVRPPRLGGRRRLGVFATRSPHRPNHLGLSLVRLLGIDQEGDQPVLILGGVDLLDNTPVLDIKPYLSYADAVGDSHCGCFEQEDVPVVVTFSAVAGDFCRDYQLQTGRPLARLIEEVLAADPRPASQRGRKKSFGMSLWDVNIRWQVDGNRFHVLSCTVTGTAGSPTLKGIQAPR</sequence>
<dbReference type="PANTHER" id="PTHR12818">
    <property type="entry name" value="TRNA (ADENINE(37)-N6)-METHYLTRANSFERASE"/>
    <property type="match status" value="1"/>
</dbReference>
<dbReference type="Gene3D" id="3.30.2310.10">
    <property type="entry name" value="YaeB-like"/>
    <property type="match status" value="1"/>
</dbReference>